<evidence type="ECO:0000256" key="1">
    <source>
        <dbReference type="ARBA" id="ARBA00022801"/>
    </source>
</evidence>
<evidence type="ECO:0000256" key="2">
    <source>
        <dbReference type="SAM" id="MobiDB-lite"/>
    </source>
</evidence>
<reference evidence="4 5" key="1">
    <citation type="submission" date="2021-06" db="EMBL/GenBank/DDBJ databases">
        <title>New haloarchaea isolates fom saline soil.</title>
        <authorList>
            <person name="Duran-Viseras A."/>
            <person name="Sanchez-Porro C.S."/>
            <person name="Ventosa A."/>
        </authorList>
    </citation>
    <scope>NUCLEOTIDE SEQUENCE [LARGE SCALE GENOMIC DNA]</scope>
    <source>
        <strain evidence="4 5">JCM 183640</strain>
    </source>
</reference>
<keyword evidence="5" id="KW-1185">Reference proteome</keyword>
<protein>
    <submittedName>
        <fullName evidence="4">Alpha/beta hydrolase</fullName>
    </submittedName>
</protein>
<accession>A0A8J7Y0V1</accession>
<dbReference type="PANTHER" id="PTHR48081:SF13">
    <property type="entry name" value="ALPHA_BETA HYDROLASE"/>
    <property type="match status" value="1"/>
</dbReference>
<dbReference type="OrthoDB" id="33195at2157"/>
<dbReference type="PANTHER" id="PTHR48081">
    <property type="entry name" value="AB HYDROLASE SUPERFAMILY PROTEIN C4A8.06C"/>
    <property type="match status" value="1"/>
</dbReference>
<name>A0A8J7Y0V1_9EURY</name>
<dbReference type="SUPFAM" id="SSF53474">
    <property type="entry name" value="alpha/beta-Hydrolases"/>
    <property type="match status" value="1"/>
</dbReference>
<feature type="domain" description="BD-FAE-like" evidence="3">
    <location>
        <begin position="27"/>
        <end position="225"/>
    </location>
</feature>
<evidence type="ECO:0000259" key="3">
    <source>
        <dbReference type="Pfam" id="PF20434"/>
    </source>
</evidence>
<dbReference type="InterPro" id="IPR049492">
    <property type="entry name" value="BD-FAE-like_dom"/>
</dbReference>
<organism evidence="4 5">
    <name type="scientific">Haloarcula limicola</name>
    <dbReference type="NCBI Taxonomy" id="1429915"/>
    <lineage>
        <taxon>Archaea</taxon>
        <taxon>Methanobacteriati</taxon>
        <taxon>Methanobacteriota</taxon>
        <taxon>Stenosarchaea group</taxon>
        <taxon>Halobacteria</taxon>
        <taxon>Halobacteriales</taxon>
        <taxon>Haloarculaceae</taxon>
        <taxon>Haloarcula</taxon>
    </lineage>
</organism>
<feature type="compositionally biased region" description="Basic and acidic residues" evidence="2">
    <location>
        <begin position="288"/>
        <end position="317"/>
    </location>
</feature>
<proteinExistence type="predicted"/>
<dbReference type="Proteomes" id="UP000766550">
    <property type="component" value="Unassembled WGS sequence"/>
</dbReference>
<dbReference type="Pfam" id="PF20434">
    <property type="entry name" value="BD-FAE"/>
    <property type="match status" value="1"/>
</dbReference>
<dbReference type="RefSeq" id="WP_162315836.1">
    <property type="nucleotide sequence ID" value="NZ_JAHQXF010000001.1"/>
</dbReference>
<sequence length="330" mass="34635">MTEDTGETVTVERDVPFREVDGRTLLLDRYEATAASGPKPVAVLVRGGAFRYGDKGEFARHAIDLAAEGYVVVEPQYRLAPEWTFPAPLVDVKAAIEWCRAEGVSGDPQGVVAVGHSAGASLVLLAAATADEPGFEPERYPGASSSLDAVVGYSGVYDFRALGIEDGDHELAAYLGGGPEEIPEAYDLASPAGQVDASMPPTLLLHGEDDDVAPPRQSELMAEALAPLTDIDYEPVAGGHAFPFHGGFYDDVYDRTAAFLRQHVGAVTGPGRDLDAGGQPPSGGPDGRLPDDEPGRRPSGGPDDRSLGGGPEDRKPPTGDPADGSNRYRD</sequence>
<dbReference type="InterPro" id="IPR029058">
    <property type="entry name" value="AB_hydrolase_fold"/>
</dbReference>
<dbReference type="GO" id="GO:0016787">
    <property type="term" value="F:hydrolase activity"/>
    <property type="evidence" value="ECO:0007669"/>
    <property type="project" value="UniProtKB-KW"/>
</dbReference>
<dbReference type="InterPro" id="IPR050300">
    <property type="entry name" value="GDXG_lipolytic_enzyme"/>
</dbReference>
<evidence type="ECO:0000313" key="5">
    <source>
        <dbReference type="Proteomes" id="UP000766550"/>
    </source>
</evidence>
<dbReference type="Gene3D" id="3.40.50.1820">
    <property type="entry name" value="alpha/beta hydrolase"/>
    <property type="match status" value="1"/>
</dbReference>
<dbReference type="AlphaFoldDB" id="A0A8J7Y0V1"/>
<gene>
    <name evidence="4" type="ORF">KTS45_00405</name>
</gene>
<comment type="caution">
    <text evidence="4">The sequence shown here is derived from an EMBL/GenBank/DDBJ whole genome shotgun (WGS) entry which is preliminary data.</text>
</comment>
<feature type="region of interest" description="Disordered" evidence="2">
    <location>
        <begin position="268"/>
        <end position="330"/>
    </location>
</feature>
<dbReference type="EMBL" id="JAHQXF010000001">
    <property type="protein sequence ID" value="MBV0922650.1"/>
    <property type="molecule type" value="Genomic_DNA"/>
</dbReference>
<evidence type="ECO:0000313" key="4">
    <source>
        <dbReference type="EMBL" id="MBV0922650.1"/>
    </source>
</evidence>
<keyword evidence="1 4" id="KW-0378">Hydrolase</keyword>